<feature type="region of interest" description="Disordered" evidence="2">
    <location>
        <begin position="622"/>
        <end position="648"/>
    </location>
</feature>
<feature type="compositionally biased region" description="Basic and acidic residues" evidence="2">
    <location>
        <begin position="636"/>
        <end position="648"/>
    </location>
</feature>
<dbReference type="InterPro" id="IPR008160">
    <property type="entry name" value="Collagen"/>
</dbReference>
<feature type="region of interest" description="Disordered" evidence="2">
    <location>
        <begin position="194"/>
        <end position="252"/>
    </location>
</feature>
<name>A0ABD2LYI1_9BILA</name>
<feature type="compositionally biased region" description="Low complexity" evidence="2">
    <location>
        <begin position="549"/>
        <end position="563"/>
    </location>
</feature>
<organism evidence="3 4">
    <name type="scientific">Heterodera trifolii</name>
    <dbReference type="NCBI Taxonomy" id="157864"/>
    <lineage>
        <taxon>Eukaryota</taxon>
        <taxon>Metazoa</taxon>
        <taxon>Ecdysozoa</taxon>
        <taxon>Nematoda</taxon>
        <taxon>Chromadorea</taxon>
        <taxon>Rhabditida</taxon>
        <taxon>Tylenchina</taxon>
        <taxon>Tylenchomorpha</taxon>
        <taxon>Tylenchoidea</taxon>
        <taxon>Heteroderidae</taxon>
        <taxon>Heteroderinae</taxon>
        <taxon>Heterodera</taxon>
    </lineage>
</organism>
<feature type="region of interest" description="Disordered" evidence="2">
    <location>
        <begin position="523"/>
        <end position="584"/>
    </location>
</feature>
<dbReference type="Pfam" id="PF01391">
    <property type="entry name" value="Collagen"/>
    <property type="match status" value="1"/>
</dbReference>
<evidence type="ECO:0000313" key="4">
    <source>
        <dbReference type="Proteomes" id="UP001620626"/>
    </source>
</evidence>
<keyword evidence="4" id="KW-1185">Reference proteome</keyword>
<feature type="region of interest" description="Disordered" evidence="2">
    <location>
        <begin position="462"/>
        <end position="510"/>
    </location>
</feature>
<dbReference type="PANTHER" id="PTHR24637">
    <property type="entry name" value="COLLAGEN"/>
    <property type="match status" value="1"/>
</dbReference>
<feature type="region of interest" description="Disordered" evidence="2">
    <location>
        <begin position="108"/>
        <end position="177"/>
    </location>
</feature>
<feature type="compositionally biased region" description="Polar residues" evidence="2">
    <location>
        <begin position="206"/>
        <end position="220"/>
    </location>
</feature>
<dbReference type="Proteomes" id="UP001620626">
    <property type="component" value="Unassembled WGS sequence"/>
</dbReference>
<dbReference type="AlphaFoldDB" id="A0ABD2LYI1"/>
<dbReference type="EMBL" id="JBICBT010000228">
    <property type="protein sequence ID" value="KAL3119892.1"/>
    <property type="molecule type" value="Genomic_DNA"/>
</dbReference>
<feature type="compositionally biased region" description="Polar residues" evidence="2">
    <location>
        <begin position="160"/>
        <end position="175"/>
    </location>
</feature>
<feature type="compositionally biased region" description="Low complexity" evidence="2">
    <location>
        <begin position="525"/>
        <end position="542"/>
    </location>
</feature>
<gene>
    <name evidence="3" type="ORF">niasHT_007020</name>
</gene>
<proteinExistence type="predicted"/>
<keyword evidence="1" id="KW-0677">Repeat</keyword>
<evidence type="ECO:0000256" key="1">
    <source>
        <dbReference type="ARBA" id="ARBA00022737"/>
    </source>
</evidence>
<reference evidence="3 4" key="1">
    <citation type="submission" date="2024-10" db="EMBL/GenBank/DDBJ databases">
        <authorList>
            <person name="Kim D."/>
        </authorList>
    </citation>
    <scope>NUCLEOTIDE SEQUENCE [LARGE SCALE GENOMIC DNA]</scope>
    <source>
        <strain evidence="3">BH-2024</strain>
    </source>
</reference>
<feature type="compositionally biased region" description="Gly residues" evidence="2">
    <location>
        <begin position="474"/>
        <end position="495"/>
    </location>
</feature>
<evidence type="ECO:0000313" key="3">
    <source>
        <dbReference type="EMBL" id="KAL3119892.1"/>
    </source>
</evidence>
<feature type="compositionally biased region" description="Low complexity" evidence="2">
    <location>
        <begin position="235"/>
        <end position="251"/>
    </location>
</feature>
<protein>
    <submittedName>
        <fullName evidence="3">Uncharacterized protein</fullName>
    </submittedName>
</protein>
<evidence type="ECO:0000256" key="2">
    <source>
        <dbReference type="SAM" id="MobiDB-lite"/>
    </source>
</evidence>
<feature type="compositionally biased region" description="Pro residues" evidence="2">
    <location>
        <begin position="565"/>
        <end position="577"/>
    </location>
</feature>
<sequence length="648" mass="68055">MSEVGTRKSEVGIPCHPWSVPSLHFRSACDQFSNSPVPSPNSINFVAFIHYSFCFNKFVLKRLGGLGKEGKAPSSLHHIRQFSPRPSPPILPIPIPFPWALENPGIGPEHKRISSSSDSRSRSLANRYQSPASWSSRRDGVNSRRRRIQAGQRRKEESNGAKSSTKGQARSSLQLPSAGVSRIGLSLPLAGASAAENSKEQLPPVRSSSKGSDKPFTTNLVGGAVKQAANRCTNPSSTSPCHPSPSHSRPPLALIGSVSRIRPIRANGGKGAIPFTAQRAEKAEQMRGHFSALLQPAEVIAKIGIGASCLALCALLWSTHSILWEIEQIQAEIEQNAAAFRTNSERIWPKILFLASPKVTKSDVSSSALHHLVSRRDTEAKETIKALAKGAEFQALKGCQKCARMNCPIGPTGLPGQPGDDGIPGTVGRLGVPGVDGTDIQENPLPDMPCIVCPAGYPGLRGTKGERGLPGAAGPRGKGGPPGKSGKDGGFGKSGPLGKRGQLGVPGKAGAAGENIVGGIGVKGAPGQPGAKGPPGFAGLAGRPSKMAGQPGRQGPRGPTGMPGEPGPYGVPGPQAPPGEIGQAANFCPMRCPNTARGQPLFVPTDQDRNNNEFVFPPILMMSHDDGNEEEEITTEEDKIVEKSERVQ</sequence>
<accession>A0ABD2LYI1</accession>
<feature type="compositionally biased region" description="Polar residues" evidence="2">
    <location>
        <begin position="124"/>
        <end position="134"/>
    </location>
</feature>
<comment type="caution">
    <text evidence="3">The sequence shown here is derived from an EMBL/GenBank/DDBJ whole genome shotgun (WGS) entry which is preliminary data.</text>
</comment>